<dbReference type="NCBIfam" id="TIGR01937">
    <property type="entry name" value="nqrB"/>
    <property type="match status" value="1"/>
</dbReference>
<accession>A0ABP1FBF5</accession>
<evidence type="ECO:0000256" key="3">
    <source>
        <dbReference type="ARBA" id="ARBA00022519"/>
    </source>
</evidence>
<evidence type="ECO:0000256" key="7">
    <source>
        <dbReference type="ARBA" id="ARBA00022692"/>
    </source>
</evidence>
<keyword evidence="14 16" id="KW-0472">Membrane</keyword>
<evidence type="ECO:0000256" key="11">
    <source>
        <dbReference type="ARBA" id="ARBA00023053"/>
    </source>
</evidence>
<keyword evidence="11 16" id="KW-0915">Sodium</keyword>
<dbReference type="InterPro" id="IPR010966">
    <property type="entry name" value="NqrB"/>
</dbReference>
<feature type="transmembrane region" description="Helical" evidence="16">
    <location>
        <begin position="141"/>
        <end position="166"/>
    </location>
</feature>
<name>A0ABP1FBF5_9FLAO</name>
<keyword evidence="2 16" id="KW-1003">Cell membrane</keyword>
<evidence type="ECO:0000256" key="12">
    <source>
        <dbReference type="ARBA" id="ARBA00023065"/>
    </source>
</evidence>
<dbReference type="NCBIfam" id="NF003756">
    <property type="entry name" value="PRK05349.1"/>
    <property type="match status" value="1"/>
</dbReference>
<evidence type="ECO:0000256" key="2">
    <source>
        <dbReference type="ARBA" id="ARBA00022475"/>
    </source>
</evidence>
<protein>
    <recommendedName>
        <fullName evidence="16">Na(+)-translocating NADH-quinone reductase subunit B</fullName>
        <shortName evidence="16">Na(+)-NQR subunit B</shortName>
        <shortName evidence="16">Na(+)-translocating NQR subunit B</shortName>
        <ecNumber evidence="16">7.2.1.1</ecNumber>
    </recommendedName>
    <alternativeName>
        <fullName evidence="16">NQR complex subunit B</fullName>
    </alternativeName>
    <alternativeName>
        <fullName evidence="16">NQR-1 subunit B</fullName>
    </alternativeName>
</protein>
<organism evidence="17 18">
    <name type="scientific">Tenacibaculum vairaonense</name>
    <dbReference type="NCBI Taxonomy" id="3137860"/>
    <lineage>
        <taxon>Bacteria</taxon>
        <taxon>Pseudomonadati</taxon>
        <taxon>Bacteroidota</taxon>
        <taxon>Flavobacteriia</taxon>
        <taxon>Flavobacteriales</taxon>
        <taxon>Flavobacteriaceae</taxon>
        <taxon>Tenacibaculum</taxon>
    </lineage>
</organism>
<keyword evidence="7 16" id="KW-0812">Transmembrane</keyword>
<feature type="transmembrane region" description="Helical" evidence="16">
    <location>
        <begin position="341"/>
        <end position="359"/>
    </location>
</feature>
<evidence type="ECO:0000256" key="1">
    <source>
        <dbReference type="ARBA" id="ARBA00022448"/>
    </source>
</evidence>
<evidence type="ECO:0000256" key="6">
    <source>
        <dbReference type="ARBA" id="ARBA00022643"/>
    </source>
</evidence>
<keyword evidence="1 16" id="KW-0813">Transport</keyword>
<comment type="subunit">
    <text evidence="16">Composed of six subunits; NqrA, NqrB, NqrC, NqrD, NqrE and NqrF.</text>
</comment>
<sequence>MGLKQNLHNLKKKYEGTKMAPLFNGFHTFLYLPNETTHGGTHIKAADDLKRTMNTVIMALVPCLIFGMFNAGYQHHAATNGFTEGMSFFSTNFWNLDNLLVGAFKILPLVIVSYVVGLAIEFIFCIIKGHEIEEGYLVTGMLVPLIVPVDLPLWMLAVAVAFGVVIGKEVFGGTGMNILNPALTIRAFLFFAYPTWMSGDKVWVHQARELAGTADAISGETMLGSLAQNATPSFSVSDMFFGFIPGSVGETSTLLILLGGLFLIFTKIGSWRIMLSSVLGALAMGFIFNVIADNGIIAETSKFYGLMSLDFWKHLLIGGFAFGAVYMATDPVTASQTNKGKWIYGFLIGFISIMIRVFNPAYPEGVMLAILLMNVFAPTIDHYVVQGNVKKRLKRLKAKTA</sequence>
<dbReference type="HAMAP" id="MF_00426">
    <property type="entry name" value="NqrB"/>
    <property type="match status" value="1"/>
</dbReference>
<dbReference type="PANTHER" id="PTHR30578:SF1">
    <property type="entry name" value="NA(+)-TRANSLOCATING NADH-QUINONE REDUCTASE SUBUNIT B"/>
    <property type="match status" value="1"/>
</dbReference>
<evidence type="ECO:0000256" key="15">
    <source>
        <dbReference type="ARBA" id="ARBA00023201"/>
    </source>
</evidence>
<dbReference type="Proteomes" id="UP001497602">
    <property type="component" value="Unassembled WGS sequence"/>
</dbReference>
<feature type="modified residue" description="FMN phosphoryl threonine" evidence="16">
    <location>
        <position position="221"/>
    </location>
</feature>
<feature type="transmembrane region" description="Helical" evidence="16">
    <location>
        <begin position="106"/>
        <end position="129"/>
    </location>
</feature>
<feature type="transmembrane region" description="Helical" evidence="16">
    <location>
        <begin position="240"/>
        <end position="266"/>
    </location>
</feature>
<keyword evidence="4 16" id="KW-0597">Phosphoprotein</keyword>
<feature type="transmembrane region" description="Helical" evidence="16">
    <location>
        <begin position="311"/>
        <end position="329"/>
    </location>
</feature>
<keyword evidence="18" id="KW-1185">Reference proteome</keyword>
<comment type="caution">
    <text evidence="16">Lacks conserved residue(s) required for the propagation of feature annotation.</text>
</comment>
<keyword evidence="8 16" id="KW-1278">Translocase</keyword>
<dbReference type="EMBL" id="CAXJRC010000016">
    <property type="protein sequence ID" value="CAL2106532.1"/>
    <property type="molecule type" value="Genomic_DNA"/>
</dbReference>
<evidence type="ECO:0000256" key="13">
    <source>
        <dbReference type="ARBA" id="ARBA00023075"/>
    </source>
</evidence>
<comment type="similarity">
    <text evidence="16">Belongs to the NqrB/RnfD family.</text>
</comment>
<keyword evidence="5 16" id="KW-0285">Flavoprotein</keyword>
<dbReference type="RefSeq" id="WP_348703687.1">
    <property type="nucleotide sequence ID" value="NZ_CAXIYA010000011.1"/>
</dbReference>
<evidence type="ECO:0000313" key="17">
    <source>
        <dbReference type="EMBL" id="CAL2106532.1"/>
    </source>
</evidence>
<evidence type="ECO:0000256" key="4">
    <source>
        <dbReference type="ARBA" id="ARBA00022553"/>
    </source>
</evidence>
<comment type="catalytic activity">
    <reaction evidence="16">
        <text>a ubiquinone + n Na(+)(in) + NADH + H(+) = a ubiquinol + n Na(+)(out) + NAD(+)</text>
        <dbReference type="Rhea" id="RHEA:47748"/>
        <dbReference type="Rhea" id="RHEA-COMP:9565"/>
        <dbReference type="Rhea" id="RHEA-COMP:9566"/>
        <dbReference type="ChEBI" id="CHEBI:15378"/>
        <dbReference type="ChEBI" id="CHEBI:16389"/>
        <dbReference type="ChEBI" id="CHEBI:17976"/>
        <dbReference type="ChEBI" id="CHEBI:29101"/>
        <dbReference type="ChEBI" id="CHEBI:57540"/>
        <dbReference type="ChEBI" id="CHEBI:57945"/>
        <dbReference type="EC" id="7.2.1.1"/>
    </reaction>
</comment>
<proteinExistence type="inferred from homology"/>
<keyword evidence="15 16" id="KW-0739">Sodium transport</keyword>
<evidence type="ECO:0000256" key="14">
    <source>
        <dbReference type="ARBA" id="ARBA00023136"/>
    </source>
</evidence>
<comment type="subcellular location">
    <subcellularLocation>
        <location evidence="16">Cell membrane</location>
        <topology evidence="16">Multi-pass membrane protein</topology>
    </subcellularLocation>
</comment>
<comment type="cofactor">
    <cofactor evidence="16">
        <name>FMN</name>
        <dbReference type="ChEBI" id="CHEBI:58210"/>
    </cofactor>
</comment>
<dbReference type="PIRSF" id="PIRSF016055">
    <property type="entry name" value="NADH-UbQ_OxRdtase_B_su"/>
    <property type="match status" value="1"/>
</dbReference>
<feature type="transmembrane region" description="Helical" evidence="16">
    <location>
        <begin position="365"/>
        <end position="385"/>
    </location>
</feature>
<evidence type="ECO:0000256" key="8">
    <source>
        <dbReference type="ARBA" id="ARBA00022967"/>
    </source>
</evidence>
<dbReference type="EC" id="7.2.1.1" evidence="16"/>
<dbReference type="InterPro" id="IPR004338">
    <property type="entry name" value="NqrB/RnfD"/>
</dbReference>
<comment type="caution">
    <text evidence="17">The sequence shown here is derived from an EMBL/GenBank/DDBJ whole genome shotgun (WGS) entry which is preliminary data.</text>
</comment>
<keyword evidence="9 16" id="KW-1133">Transmembrane helix</keyword>
<gene>
    <name evidence="16 17" type="primary">nqrB</name>
    <name evidence="17" type="ORF">T190115A13A_240011</name>
</gene>
<evidence type="ECO:0000256" key="9">
    <source>
        <dbReference type="ARBA" id="ARBA00022989"/>
    </source>
</evidence>
<evidence type="ECO:0000256" key="16">
    <source>
        <dbReference type="HAMAP-Rule" id="MF_00426"/>
    </source>
</evidence>
<feature type="transmembrane region" description="Helical" evidence="16">
    <location>
        <begin position="273"/>
        <end position="291"/>
    </location>
</feature>
<keyword evidence="3" id="KW-0997">Cell inner membrane</keyword>
<comment type="function">
    <text evidence="16">NQR complex catalyzes the reduction of ubiquinone-1 to ubiquinol by two successive reactions, coupled with the transport of Na(+) ions from the cytoplasm to the periplasm. NqrA to NqrE are probably involved in the second step, the conversion of ubisemiquinone to ubiquinol.</text>
</comment>
<dbReference type="PANTHER" id="PTHR30578">
    <property type="entry name" value="ELECTRON TRANSPORT COMPLEX PROTEIN RNFD"/>
    <property type="match status" value="1"/>
</dbReference>
<dbReference type="Pfam" id="PF03116">
    <property type="entry name" value="NQR2_RnfD_RnfE"/>
    <property type="match status" value="1"/>
</dbReference>
<keyword evidence="10 16" id="KW-0520">NAD</keyword>
<evidence type="ECO:0000313" key="18">
    <source>
        <dbReference type="Proteomes" id="UP001497602"/>
    </source>
</evidence>
<keyword evidence="13 16" id="KW-0830">Ubiquinone</keyword>
<evidence type="ECO:0000256" key="10">
    <source>
        <dbReference type="ARBA" id="ARBA00023027"/>
    </source>
</evidence>
<evidence type="ECO:0000256" key="5">
    <source>
        <dbReference type="ARBA" id="ARBA00022630"/>
    </source>
</evidence>
<reference evidence="17 18" key="1">
    <citation type="submission" date="2024-05" db="EMBL/GenBank/DDBJ databases">
        <authorList>
            <person name="Duchaud E."/>
        </authorList>
    </citation>
    <scope>NUCLEOTIDE SEQUENCE [LARGE SCALE GENOMIC DNA]</scope>
    <source>
        <strain evidence="17">Ena-SAMPLE-TAB-13-05-2024-13:56:06:370-140305</strain>
    </source>
</reference>
<keyword evidence="6 16" id="KW-0288">FMN</keyword>
<keyword evidence="12 16" id="KW-0406">Ion transport</keyword>